<dbReference type="AlphaFoldDB" id="A0A5R9PBE8"/>
<dbReference type="SUPFAM" id="SSF54427">
    <property type="entry name" value="NTF2-like"/>
    <property type="match status" value="1"/>
</dbReference>
<keyword evidence="4 6" id="KW-0472">Membrane</keyword>
<dbReference type="EMBL" id="SROY01000007">
    <property type="protein sequence ID" value="TLX20864.1"/>
    <property type="molecule type" value="Genomic_DNA"/>
</dbReference>
<evidence type="ECO:0000313" key="9">
    <source>
        <dbReference type="Proteomes" id="UP000308508"/>
    </source>
</evidence>
<protein>
    <submittedName>
        <fullName evidence="8">Type IV secretion system protein</fullName>
    </submittedName>
</protein>
<evidence type="ECO:0000256" key="1">
    <source>
        <dbReference type="ARBA" id="ARBA00004167"/>
    </source>
</evidence>
<evidence type="ECO:0000256" key="2">
    <source>
        <dbReference type="ARBA" id="ARBA00022692"/>
    </source>
</evidence>
<evidence type="ECO:0000256" key="3">
    <source>
        <dbReference type="ARBA" id="ARBA00022989"/>
    </source>
</evidence>
<gene>
    <name evidence="8" type="ORF">E5S66_12825</name>
</gene>
<feature type="transmembrane region" description="Helical" evidence="6">
    <location>
        <begin position="39"/>
        <end position="61"/>
    </location>
</feature>
<proteinExistence type="predicted"/>
<dbReference type="CDD" id="cd16424">
    <property type="entry name" value="VirB8"/>
    <property type="match status" value="1"/>
</dbReference>
<dbReference type="STRING" id="1123377.GCA_000423885_01078"/>
<sequence>MGTMLKRKTTGEAIDKAVKRSVDFENTIADMARRSEKRAWRVAGASLVMSFVLAGGVIYLMPFLERREPYLIMADAYTGTASVARLSSGSDFVNMRASEAVNRSNIVHYVLARESYDSGAINERDWRTVYTMSAPKVREQVRTERNPSNPQSAAAMYGPNRALRVRILSVTPLGASQGRPPTSATVRFQRVLFEKASGNTRVLDNKIATMEFEYKPDIRMNDADSVENPLRFQVTNYRVDNDASTLVPTETALAPAVASPLPAAPAVEPVGQPIDPAALPATAAPATVNRSPAPAVATESP</sequence>
<evidence type="ECO:0000313" key="8">
    <source>
        <dbReference type="EMBL" id="TLX20864.1"/>
    </source>
</evidence>
<dbReference type="GO" id="GO:0016020">
    <property type="term" value="C:membrane"/>
    <property type="evidence" value="ECO:0007669"/>
    <property type="project" value="UniProtKB-SubCell"/>
</dbReference>
<dbReference type="Gene3D" id="3.10.450.230">
    <property type="entry name" value="VirB8 protein"/>
    <property type="match status" value="1"/>
</dbReference>
<dbReference type="InterPro" id="IPR032710">
    <property type="entry name" value="NTF2-like_dom_sf"/>
</dbReference>
<reference evidence="8 9" key="1">
    <citation type="submission" date="2019-04" db="EMBL/GenBank/DDBJ databases">
        <authorList>
            <person name="Grouzdev D.S."/>
            <person name="Nazina T.N."/>
        </authorList>
    </citation>
    <scope>NUCLEOTIDE SEQUENCE [LARGE SCALE GENOMIC DNA]</scope>
    <source>
        <strain evidence="8 9">SHC 3-19</strain>
    </source>
</reference>
<name>A0A5R9PBE8_9GAMM</name>
<comment type="subcellular location">
    <subcellularLocation>
        <location evidence="1">Membrane</location>
        <topology evidence="1">Single-pass membrane protein</topology>
    </subcellularLocation>
</comment>
<dbReference type="Pfam" id="PF04335">
    <property type="entry name" value="VirB8"/>
    <property type="match status" value="1"/>
</dbReference>
<keyword evidence="3 6" id="KW-1133">Transmembrane helix</keyword>
<evidence type="ECO:0000256" key="6">
    <source>
        <dbReference type="SAM" id="Phobius"/>
    </source>
</evidence>
<organism evidence="8 9">
    <name type="scientific">Thermomonas fusca</name>
    <dbReference type="NCBI Taxonomy" id="215690"/>
    <lineage>
        <taxon>Bacteria</taxon>
        <taxon>Pseudomonadati</taxon>
        <taxon>Pseudomonadota</taxon>
        <taxon>Gammaproteobacteria</taxon>
        <taxon>Lysobacterales</taxon>
        <taxon>Lysobacteraceae</taxon>
        <taxon>Thermomonas</taxon>
    </lineage>
</organism>
<feature type="region of interest" description="Disordered" evidence="5">
    <location>
        <begin position="281"/>
        <end position="301"/>
    </location>
</feature>
<dbReference type="InterPro" id="IPR007430">
    <property type="entry name" value="VirB8"/>
</dbReference>
<dbReference type="Proteomes" id="UP000308508">
    <property type="component" value="Unassembled WGS sequence"/>
</dbReference>
<keyword evidence="9" id="KW-1185">Reference proteome</keyword>
<evidence type="ECO:0000256" key="4">
    <source>
        <dbReference type="ARBA" id="ARBA00023136"/>
    </source>
</evidence>
<feature type="domain" description="Bacterial virulence protein VirB8" evidence="7">
    <location>
        <begin position="23"/>
        <end position="241"/>
    </location>
</feature>
<evidence type="ECO:0000259" key="7">
    <source>
        <dbReference type="Pfam" id="PF04335"/>
    </source>
</evidence>
<keyword evidence="2 6" id="KW-0812">Transmembrane</keyword>
<comment type="caution">
    <text evidence="8">The sequence shown here is derived from an EMBL/GenBank/DDBJ whole genome shotgun (WGS) entry which is preliminary data.</text>
</comment>
<evidence type="ECO:0000256" key="5">
    <source>
        <dbReference type="SAM" id="MobiDB-lite"/>
    </source>
</evidence>
<accession>A0A5R9PBE8</accession>